<name>A0A919WJG1_9BACI</name>
<organism evidence="1 2">
    <name type="scientific">Robertmurraya siralis</name>
    <dbReference type="NCBI Taxonomy" id="77777"/>
    <lineage>
        <taxon>Bacteria</taxon>
        <taxon>Bacillati</taxon>
        <taxon>Bacillota</taxon>
        <taxon>Bacilli</taxon>
        <taxon>Bacillales</taxon>
        <taxon>Bacillaceae</taxon>
        <taxon>Robertmurraya</taxon>
    </lineage>
</organism>
<evidence type="ECO:0000313" key="1">
    <source>
        <dbReference type="EMBL" id="GIN62903.1"/>
    </source>
</evidence>
<dbReference type="RefSeq" id="WP_170943573.1">
    <property type="nucleotide sequence ID" value="NZ_BORC01000004.1"/>
</dbReference>
<comment type="caution">
    <text evidence="1">The sequence shown here is derived from an EMBL/GenBank/DDBJ whole genome shotgun (WGS) entry which is preliminary data.</text>
</comment>
<proteinExistence type="predicted"/>
<gene>
    <name evidence="1" type="ORF">J27TS8_28960</name>
</gene>
<dbReference type="EMBL" id="BORC01000004">
    <property type="protein sequence ID" value="GIN62903.1"/>
    <property type="molecule type" value="Genomic_DNA"/>
</dbReference>
<evidence type="ECO:0008006" key="3">
    <source>
        <dbReference type="Google" id="ProtNLM"/>
    </source>
</evidence>
<sequence length="124" mass="14188">MLNKRTSVVDRIIINSLSIVSTFEIGDSSQIQAFSRAIALQRERQTFFSNEIRFSDFDIFTEAIPMEPIFENVTFETNSIHPIIKVGFLDITGVSTSSVIHIGNTKNINMESRIKHIRHLHPRN</sequence>
<dbReference type="Proteomes" id="UP000682111">
    <property type="component" value="Unassembled WGS sequence"/>
</dbReference>
<dbReference type="AlphaFoldDB" id="A0A919WJG1"/>
<reference evidence="1" key="1">
    <citation type="submission" date="2021-03" db="EMBL/GenBank/DDBJ databases">
        <title>Antimicrobial resistance genes in bacteria isolated from Japanese honey, and their potential for conferring macrolide and lincosamide resistance in the American foulbrood pathogen Paenibacillus larvae.</title>
        <authorList>
            <person name="Okamoto M."/>
            <person name="Kumagai M."/>
            <person name="Kanamori H."/>
            <person name="Takamatsu D."/>
        </authorList>
    </citation>
    <scope>NUCLEOTIDE SEQUENCE</scope>
    <source>
        <strain evidence="1">J27TS8</strain>
    </source>
</reference>
<protein>
    <recommendedName>
        <fullName evidence="3">Spore germination protein GerPE</fullName>
    </recommendedName>
</protein>
<dbReference type="Pfam" id="PF10970">
    <property type="entry name" value="GerPE"/>
    <property type="match status" value="1"/>
</dbReference>
<dbReference type="InterPro" id="IPR024496">
    <property type="entry name" value="Spore_germ_GerPE"/>
</dbReference>
<accession>A0A919WJG1</accession>
<evidence type="ECO:0000313" key="2">
    <source>
        <dbReference type="Proteomes" id="UP000682111"/>
    </source>
</evidence>
<keyword evidence="2" id="KW-1185">Reference proteome</keyword>